<accession>A0A0W1ALX9</accession>
<dbReference type="Pfam" id="PF01479">
    <property type="entry name" value="S4"/>
    <property type="match status" value="1"/>
</dbReference>
<dbReference type="EMBL" id="LNZB01000015">
    <property type="protein sequence ID" value="KTD82363.1"/>
    <property type="molecule type" value="Genomic_DNA"/>
</dbReference>
<evidence type="ECO:0000256" key="3">
    <source>
        <dbReference type="ARBA" id="ARBA00036882"/>
    </source>
</evidence>
<evidence type="ECO:0000313" key="8">
    <source>
        <dbReference type="EMBL" id="KTD82363.1"/>
    </source>
</evidence>
<feature type="domain" description="RNA-binding S4" evidence="7">
    <location>
        <begin position="18"/>
        <end position="77"/>
    </location>
</feature>
<dbReference type="NCBIfam" id="TIGR00005">
    <property type="entry name" value="rluA_subfam"/>
    <property type="match status" value="1"/>
</dbReference>
<dbReference type="InterPro" id="IPR002942">
    <property type="entry name" value="S4_RNA-bd"/>
</dbReference>
<protein>
    <recommendedName>
        <fullName evidence="6">Pseudouridine synthase</fullName>
        <ecNumber evidence="6">5.4.99.-</ecNumber>
    </recommendedName>
</protein>
<dbReference type="GO" id="GO:0000455">
    <property type="term" value="P:enzyme-directed rRNA pseudouridine synthesis"/>
    <property type="evidence" value="ECO:0007669"/>
    <property type="project" value="UniProtKB-ARBA"/>
</dbReference>
<gene>
    <name evidence="8" type="ORF">Lwal_0840</name>
</gene>
<dbReference type="SUPFAM" id="SSF55120">
    <property type="entry name" value="Pseudouridine synthase"/>
    <property type="match status" value="1"/>
</dbReference>
<comment type="caution">
    <text evidence="8">The sequence shown here is derived from an EMBL/GenBank/DDBJ whole genome shotgun (WGS) entry which is preliminary data.</text>
</comment>
<reference evidence="8 9" key="1">
    <citation type="submission" date="2015-11" db="EMBL/GenBank/DDBJ databases">
        <title>Genomic analysis of 38 Legionella species identifies large and diverse effector repertoires.</title>
        <authorList>
            <person name="Burstein D."/>
            <person name="Amaro F."/>
            <person name="Zusman T."/>
            <person name="Lifshitz Z."/>
            <person name="Cohen O."/>
            <person name="Gilbert J.A."/>
            <person name="Pupko T."/>
            <person name="Shuman H.A."/>
            <person name="Segal G."/>
        </authorList>
    </citation>
    <scope>NUCLEOTIDE SEQUENCE [LARGE SCALE GENOMIC DNA]</scope>
    <source>
        <strain evidence="8 9">ATCC 51914</strain>
    </source>
</reference>
<dbReference type="GO" id="GO:0003723">
    <property type="term" value="F:RNA binding"/>
    <property type="evidence" value="ECO:0007669"/>
    <property type="project" value="UniProtKB-KW"/>
</dbReference>
<dbReference type="SUPFAM" id="SSF55174">
    <property type="entry name" value="Alpha-L RNA-binding motif"/>
    <property type="match status" value="1"/>
</dbReference>
<evidence type="ECO:0000313" key="9">
    <source>
        <dbReference type="Proteomes" id="UP000054729"/>
    </source>
</evidence>
<dbReference type="InterPro" id="IPR050188">
    <property type="entry name" value="RluA_PseudoU_synthase"/>
</dbReference>
<keyword evidence="5" id="KW-0694">RNA-binding</keyword>
<dbReference type="SMART" id="SM00363">
    <property type="entry name" value="S4"/>
    <property type="match status" value="1"/>
</dbReference>
<organism evidence="8 9">
    <name type="scientific">Legionella waltersii</name>
    <dbReference type="NCBI Taxonomy" id="66969"/>
    <lineage>
        <taxon>Bacteria</taxon>
        <taxon>Pseudomonadati</taxon>
        <taxon>Pseudomonadota</taxon>
        <taxon>Gammaproteobacteria</taxon>
        <taxon>Legionellales</taxon>
        <taxon>Legionellaceae</taxon>
        <taxon>Legionella</taxon>
    </lineage>
</organism>
<dbReference type="InterPro" id="IPR020103">
    <property type="entry name" value="PsdUridine_synth_cat_dom_sf"/>
</dbReference>
<sequence length="324" mass="36950">MIEHIQKQFAVTRDLHNKRLDVVVSELMPEYSRSQISSWIKSNSILVNEKPYKPKDKAQEGDRISINVQFEPINPDFNVCKPENIPLNIVYEDDDVLVINKQAGLVVHPGAGNREHTLVNALLHHAPSLQHLARAGIIHRLDKDTTGLLIVAKNLKAHNSLTQQMQAREINRQYITLVYGHIISGSTIETGFGRHPKNRLKMTVCDHGREAITHYSINKQYFDFTLLDVQLMTGRTHQIRVHLNYIKHPVVGDPLYGGRVRFPAQASQMLIIALQQFKRQALHAAKIEFIHPANNKKLIFTAALPDDFSTLLKTMDEDYENKKS</sequence>
<dbReference type="Gene3D" id="3.30.2350.10">
    <property type="entry name" value="Pseudouridine synthase"/>
    <property type="match status" value="1"/>
</dbReference>
<evidence type="ECO:0000256" key="4">
    <source>
        <dbReference type="PIRSR" id="PIRSR606225-1"/>
    </source>
</evidence>
<evidence type="ECO:0000256" key="6">
    <source>
        <dbReference type="RuleBase" id="RU362028"/>
    </source>
</evidence>
<dbReference type="Pfam" id="PF00849">
    <property type="entry name" value="PseudoU_synth_2"/>
    <property type="match status" value="1"/>
</dbReference>
<comment type="similarity">
    <text evidence="1 6">Belongs to the pseudouridine synthase RluA family.</text>
</comment>
<dbReference type="PANTHER" id="PTHR21600:SF44">
    <property type="entry name" value="RIBOSOMAL LARGE SUBUNIT PSEUDOURIDINE SYNTHASE D"/>
    <property type="match status" value="1"/>
</dbReference>
<dbReference type="STRING" id="66969.Lwal_0840"/>
<dbReference type="CDD" id="cd02869">
    <property type="entry name" value="PseudoU_synth_RluA_like"/>
    <property type="match status" value="1"/>
</dbReference>
<dbReference type="InterPro" id="IPR006224">
    <property type="entry name" value="PsdUridine_synth_RluA-like_CS"/>
</dbReference>
<name>A0A0W1ALX9_9GAMM</name>
<dbReference type="InterPro" id="IPR036986">
    <property type="entry name" value="S4_RNA-bd_sf"/>
</dbReference>
<keyword evidence="9" id="KW-1185">Reference proteome</keyword>
<dbReference type="AlphaFoldDB" id="A0A0W1ALX9"/>
<dbReference type="InterPro" id="IPR006225">
    <property type="entry name" value="PsdUridine_synth_RluC/D"/>
</dbReference>
<evidence type="ECO:0000259" key="7">
    <source>
        <dbReference type="SMART" id="SM00363"/>
    </source>
</evidence>
<dbReference type="EC" id="5.4.99.-" evidence="6"/>
<dbReference type="PATRIC" id="fig|66969.6.peg.914"/>
<keyword evidence="2 6" id="KW-0413">Isomerase</keyword>
<dbReference type="PANTHER" id="PTHR21600">
    <property type="entry name" value="MITOCHONDRIAL RNA PSEUDOURIDINE SYNTHASE"/>
    <property type="match status" value="1"/>
</dbReference>
<dbReference type="Gene3D" id="3.10.290.10">
    <property type="entry name" value="RNA-binding S4 domain"/>
    <property type="match status" value="1"/>
</dbReference>
<dbReference type="PROSITE" id="PS50889">
    <property type="entry name" value="S4"/>
    <property type="match status" value="1"/>
</dbReference>
<dbReference type="GO" id="GO:0160140">
    <property type="term" value="F:23S rRNA pseudouridine(1911/1915/1917) synthase activity"/>
    <property type="evidence" value="ECO:0007669"/>
    <property type="project" value="UniProtKB-EC"/>
</dbReference>
<dbReference type="Proteomes" id="UP000054729">
    <property type="component" value="Unassembled WGS sequence"/>
</dbReference>
<feature type="active site" evidence="4">
    <location>
        <position position="142"/>
    </location>
</feature>
<evidence type="ECO:0000256" key="5">
    <source>
        <dbReference type="PROSITE-ProRule" id="PRU00182"/>
    </source>
</evidence>
<comment type="catalytic activity">
    <reaction evidence="3">
        <text>uridine(1911/1915/1917) in 23S rRNA = pseudouridine(1911/1915/1917) in 23S rRNA</text>
        <dbReference type="Rhea" id="RHEA:42524"/>
        <dbReference type="Rhea" id="RHEA-COMP:10097"/>
        <dbReference type="Rhea" id="RHEA-COMP:10098"/>
        <dbReference type="ChEBI" id="CHEBI:65314"/>
        <dbReference type="ChEBI" id="CHEBI:65315"/>
        <dbReference type="EC" id="5.4.99.23"/>
    </reaction>
</comment>
<dbReference type="OrthoDB" id="9807829at2"/>
<dbReference type="InterPro" id="IPR006145">
    <property type="entry name" value="PsdUridine_synth_RsuA/RluA"/>
</dbReference>
<comment type="function">
    <text evidence="6">Responsible for synthesis of pseudouridine from uracil.</text>
</comment>
<proteinExistence type="inferred from homology"/>
<dbReference type="PROSITE" id="PS01129">
    <property type="entry name" value="PSI_RLU"/>
    <property type="match status" value="1"/>
</dbReference>
<evidence type="ECO:0000256" key="2">
    <source>
        <dbReference type="ARBA" id="ARBA00023235"/>
    </source>
</evidence>
<dbReference type="NCBIfam" id="NF008385">
    <property type="entry name" value="PRK11180.1"/>
    <property type="match status" value="1"/>
</dbReference>
<evidence type="ECO:0000256" key="1">
    <source>
        <dbReference type="ARBA" id="ARBA00010876"/>
    </source>
</evidence>
<comment type="catalytic activity">
    <reaction evidence="6">
        <text>a uridine in RNA = a pseudouridine in RNA</text>
        <dbReference type="Rhea" id="RHEA:48348"/>
        <dbReference type="Rhea" id="RHEA-COMP:12068"/>
        <dbReference type="Rhea" id="RHEA-COMP:12069"/>
        <dbReference type="ChEBI" id="CHEBI:65314"/>
        <dbReference type="ChEBI" id="CHEBI:65315"/>
    </reaction>
</comment>
<dbReference type="RefSeq" id="WP_058479657.1">
    <property type="nucleotide sequence ID" value="NZ_CAAAIQ010000006.1"/>
</dbReference>
<dbReference type="CDD" id="cd00165">
    <property type="entry name" value="S4"/>
    <property type="match status" value="1"/>
</dbReference>